<evidence type="ECO:0000256" key="1">
    <source>
        <dbReference type="ARBA" id="ARBA00022723"/>
    </source>
</evidence>
<gene>
    <name evidence="2" type="primary">yidA_3</name>
    <name evidence="2" type="ORF">NCTC8105_00012</name>
</gene>
<dbReference type="Pfam" id="PF08282">
    <property type="entry name" value="Hydrolase_3"/>
    <property type="match status" value="1"/>
</dbReference>
<dbReference type="InterPro" id="IPR023214">
    <property type="entry name" value="HAD_sf"/>
</dbReference>
<dbReference type="GO" id="GO:0016791">
    <property type="term" value="F:phosphatase activity"/>
    <property type="evidence" value="ECO:0007669"/>
    <property type="project" value="TreeGrafter"/>
</dbReference>
<keyword evidence="2" id="KW-0378">Hydrolase</keyword>
<dbReference type="GO" id="GO:0005829">
    <property type="term" value="C:cytosol"/>
    <property type="evidence" value="ECO:0007669"/>
    <property type="project" value="TreeGrafter"/>
</dbReference>
<evidence type="ECO:0000313" key="3">
    <source>
        <dbReference type="Proteomes" id="UP000254821"/>
    </source>
</evidence>
<evidence type="ECO:0000313" key="2">
    <source>
        <dbReference type="EMBL" id="STQ78024.1"/>
    </source>
</evidence>
<organism evidence="2 3">
    <name type="scientific">Hafnia alvei</name>
    <dbReference type="NCBI Taxonomy" id="569"/>
    <lineage>
        <taxon>Bacteria</taxon>
        <taxon>Pseudomonadati</taxon>
        <taxon>Pseudomonadota</taxon>
        <taxon>Gammaproteobacteria</taxon>
        <taxon>Enterobacterales</taxon>
        <taxon>Hafniaceae</taxon>
        <taxon>Hafnia</taxon>
    </lineage>
</organism>
<dbReference type="AlphaFoldDB" id="A0A377PDV6"/>
<keyword evidence="1" id="KW-0479">Metal-binding</keyword>
<dbReference type="PANTHER" id="PTHR10000:SF8">
    <property type="entry name" value="HAD SUPERFAMILY HYDROLASE-LIKE, TYPE 3"/>
    <property type="match status" value="1"/>
</dbReference>
<dbReference type="SUPFAM" id="SSF56784">
    <property type="entry name" value="HAD-like"/>
    <property type="match status" value="1"/>
</dbReference>
<accession>A0A377PDV6</accession>
<reference evidence="2 3" key="1">
    <citation type="submission" date="2018-06" db="EMBL/GenBank/DDBJ databases">
        <authorList>
            <consortium name="Pathogen Informatics"/>
            <person name="Doyle S."/>
        </authorList>
    </citation>
    <scope>NUCLEOTIDE SEQUENCE [LARGE SCALE GENOMIC DNA]</scope>
    <source>
        <strain evidence="2 3">NCTC8105</strain>
    </source>
</reference>
<name>A0A377PDV6_HAFAL</name>
<protein>
    <submittedName>
        <fullName evidence="2">Phosphatase YidA</fullName>
        <ecNumber evidence="2">3.1.3.-</ecNumber>
    </submittedName>
</protein>
<dbReference type="Gene3D" id="3.40.50.1000">
    <property type="entry name" value="HAD superfamily/HAD-like"/>
    <property type="match status" value="1"/>
</dbReference>
<dbReference type="InterPro" id="IPR036412">
    <property type="entry name" value="HAD-like_sf"/>
</dbReference>
<dbReference type="EMBL" id="UGHP01000001">
    <property type="protein sequence ID" value="STQ78024.1"/>
    <property type="molecule type" value="Genomic_DNA"/>
</dbReference>
<dbReference type="GO" id="GO:0000287">
    <property type="term" value="F:magnesium ion binding"/>
    <property type="evidence" value="ECO:0007669"/>
    <property type="project" value="TreeGrafter"/>
</dbReference>
<dbReference type="PANTHER" id="PTHR10000">
    <property type="entry name" value="PHOSPHOSERINE PHOSPHATASE"/>
    <property type="match status" value="1"/>
</dbReference>
<sequence length="68" mass="7183">MAQYLNIPRENVMCIGDHGNDLAMVEYAGVGVAMGNAEPAIKDAAQFVTTTNQEDGVAVAINKFVLGK</sequence>
<dbReference type="Proteomes" id="UP000254821">
    <property type="component" value="Unassembled WGS sequence"/>
</dbReference>
<proteinExistence type="predicted"/>
<dbReference type="EC" id="3.1.3.-" evidence="2"/>